<dbReference type="PANTHER" id="PTHR15463">
    <property type="entry name" value="AP1 GAMMA SUBUNIT BINDING PROTEIN 1"/>
    <property type="match status" value="1"/>
</dbReference>
<dbReference type="InterPro" id="IPR059024">
    <property type="entry name" value="SYNRG_C"/>
</dbReference>
<dbReference type="STRING" id="6277.A0A498SM41"/>
<organism evidence="2 3">
    <name type="scientific">Acanthocheilonema viteae</name>
    <name type="common">Filarial nematode worm</name>
    <name type="synonym">Dipetalonema viteae</name>
    <dbReference type="NCBI Taxonomy" id="6277"/>
    <lineage>
        <taxon>Eukaryota</taxon>
        <taxon>Metazoa</taxon>
        <taxon>Ecdysozoa</taxon>
        <taxon>Nematoda</taxon>
        <taxon>Chromadorea</taxon>
        <taxon>Rhabditida</taxon>
        <taxon>Spirurina</taxon>
        <taxon>Spiruromorpha</taxon>
        <taxon>Filarioidea</taxon>
        <taxon>Onchocercidae</taxon>
        <taxon>Acanthocheilonema</taxon>
    </lineage>
</organism>
<evidence type="ECO:0000313" key="2">
    <source>
        <dbReference type="EMBL" id="VBB30247.1"/>
    </source>
</evidence>
<evidence type="ECO:0000313" key="3">
    <source>
        <dbReference type="Proteomes" id="UP000276991"/>
    </source>
</evidence>
<name>A0A498SM41_ACAVI</name>
<protein>
    <recommendedName>
        <fullName evidence="1">EH domain-containing protein</fullName>
    </recommendedName>
</protein>
<accession>A0A498SM41</accession>
<dbReference type="InterPro" id="IPR039656">
    <property type="entry name" value="SYNRG"/>
</dbReference>
<reference evidence="2 3" key="1">
    <citation type="submission" date="2018-08" db="EMBL/GenBank/DDBJ databases">
        <authorList>
            <person name="Laetsch R D."/>
            <person name="Stevens L."/>
            <person name="Kumar S."/>
            <person name="Blaxter L. M."/>
        </authorList>
    </citation>
    <scope>NUCLEOTIDE SEQUENCE [LARGE SCALE GENOMIC DNA]</scope>
</reference>
<dbReference type="EMBL" id="UPTC01000821">
    <property type="protein sequence ID" value="VBB30247.1"/>
    <property type="molecule type" value="Genomic_DNA"/>
</dbReference>
<dbReference type="GO" id="GO:0030130">
    <property type="term" value="C:clathrin coat of trans-Golgi network vesicle"/>
    <property type="evidence" value="ECO:0007669"/>
    <property type="project" value="TreeGrafter"/>
</dbReference>
<dbReference type="PANTHER" id="PTHR15463:SF2">
    <property type="entry name" value="SYNERGIN GAMMA"/>
    <property type="match status" value="1"/>
</dbReference>
<dbReference type="InterPro" id="IPR011992">
    <property type="entry name" value="EF-hand-dom_pair"/>
</dbReference>
<proteinExistence type="predicted"/>
<dbReference type="Proteomes" id="UP000276991">
    <property type="component" value="Unassembled WGS sequence"/>
</dbReference>
<dbReference type="SMART" id="SM00027">
    <property type="entry name" value="EH"/>
    <property type="match status" value="1"/>
</dbReference>
<dbReference type="PROSITE" id="PS50031">
    <property type="entry name" value="EH"/>
    <property type="match status" value="1"/>
</dbReference>
<feature type="domain" description="EH" evidence="1">
    <location>
        <begin position="55"/>
        <end position="146"/>
    </location>
</feature>
<dbReference type="AlphaFoldDB" id="A0A498SM41"/>
<dbReference type="Pfam" id="PF25999">
    <property type="entry name" value="SYNRG_C"/>
    <property type="match status" value="1"/>
</dbReference>
<keyword evidence="3" id="KW-1185">Reference proteome</keyword>
<sequence length="501" mass="55322">MDHCRFSSLKWSLSDCLQNSEAGLMAAIVMGHVEYTDTNGFIMQNGGIVPPSLLQENRVPRFYKEAIAKCGAPSQSQLPNTALVYNLMVTSCLPRAILGNIWSLVNRTIPGQLTRQEFFSCLALIALIQKGQPLSALSTMSTLPIPHLQACAPFAQHLPGRDICQQQGFYQTLQKTSNASEVASNAISLLADIDFSRPVSNSTTFTQPTAISVTHIPASQSYSSISTVSTSHIDNSALETQVPIAFASNQSFDVSTDLENQVVSKNAHQSGNSTLKSSTLPDGILDAVPNMLRPSSQNLLSETIPCSGSTSTNIDTNKTAGISELVRSSDIYATMKLITGENSDREEECLYVWRRCIEEAYKLLNDADSLLPCSATAHIAEIAHTDRGARYLEALYEIHEMTLRIRKGRIDKLVTQKELFDKIDKIWARLECFLERKNTDSEDTNHLGETINEIVPSLCGICLLRVSTNSMLEFTGTIYHKQCANLWINRVDSFLPKLKKY</sequence>
<evidence type="ECO:0000259" key="1">
    <source>
        <dbReference type="PROSITE" id="PS50031"/>
    </source>
</evidence>
<dbReference type="SUPFAM" id="SSF47473">
    <property type="entry name" value="EF-hand"/>
    <property type="match status" value="1"/>
</dbReference>
<gene>
    <name evidence="2" type="ORF">NAV_LOCUS5038</name>
</gene>
<dbReference type="Gene3D" id="1.10.238.10">
    <property type="entry name" value="EF-hand"/>
    <property type="match status" value="1"/>
</dbReference>
<dbReference type="InterPro" id="IPR000261">
    <property type="entry name" value="EH_dom"/>
</dbReference>
<dbReference type="OrthoDB" id="524326at2759"/>